<keyword evidence="5" id="KW-0762">Sugar transport</keyword>
<feature type="compositionally biased region" description="Polar residues" evidence="15">
    <location>
        <begin position="1"/>
        <end position="20"/>
    </location>
</feature>
<keyword evidence="11 16" id="KW-0472">Membrane</keyword>
<comment type="caution">
    <text evidence="19">The sequence shown here is derived from an EMBL/GenBank/DDBJ whole genome shotgun (WGS) entry which is preliminary data.</text>
</comment>
<dbReference type="PANTHER" id="PTHR33619">
    <property type="entry name" value="POLYSACCHARIDE EXPORT PROTEIN GFCE-RELATED"/>
    <property type="match status" value="1"/>
</dbReference>
<evidence type="ECO:0000256" key="4">
    <source>
        <dbReference type="ARBA" id="ARBA00022452"/>
    </source>
</evidence>
<feature type="transmembrane region" description="Helical" evidence="16">
    <location>
        <begin position="46"/>
        <end position="69"/>
    </location>
</feature>
<feature type="region of interest" description="Disordered" evidence="15">
    <location>
        <begin position="1"/>
        <end position="32"/>
    </location>
</feature>
<comment type="similarity">
    <text evidence="2">Belongs to the BexD/CtrA/VexA family.</text>
</comment>
<evidence type="ECO:0000256" key="15">
    <source>
        <dbReference type="SAM" id="MobiDB-lite"/>
    </source>
</evidence>
<evidence type="ECO:0000256" key="14">
    <source>
        <dbReference type="ARBA" id="ARBA00023288"/>
    </source>
</evidence>
<sequence>MLNNTPVGSSAQANDATATQRTHEGLSCSEACSSTRAHRRATAGRAWAAMAALAAITALIAGCGLSPGMTAPSSVTQAKAATGAARTGGKDDQPPAGALVEINNELVAKEAAERPTTIPTNVETLFGTPKPYTLGPGDVLSIVVWDHPEMNLPSGGGGGGNGQQDQSASQVHSGYTVDSSGAIQVAYVGPIHVAGLTEMEARNLVASKLAYYLNKPQVTLRIESYRSRRVYVDGEVRTPGLMVLNDMTMSLPEAINRAGGFTAAGDRSRVSVTRGDKTILVNIPDMIKKGVNPDKILLQNGDLVRVYSANESRVFVLGEVGHPGPLPFDNGHLSLNDALGNAGGISQGSGDASQVYVVRGQKEGHRTVFHLDASTPEAMATADEFDLKPNDVVFVDASALVKWSRVVNLILPSTQAAAAGRAVGYGGY</sequence>
<evidence type="ECO:0000256" key="6">
    <source>
        <dbReference type="ARBA" id="ARBA00022692"/>
    </source>
</evidence>
<evidence type="ECO:0000256" key="11">
    <source>
        <dbReference type="ARBA" id="ARBA00023136"/>
    </source>
</evidence>
<keyword evidence="14" id="KW-0449">Lipoprotein</keyword>
<comment type="subcellular location">
    <subcellularLocation>
        <location evidence="1">Cell outer membrane</location>
        <topology evidence="1">Multi-pass membrane protein</topology>
    </subcellularLocation>
</comment>
<feature type="domain" description="Polysaccharide export protein N-terminal" evidence="17">
    <location>
        <begin position="129"/>
        <end position="222"/>
    </location>
</feature>
<evidence type="ECO:0000256" key="16">
    <source>
        <dbReference type="SAM" id="Phobius"/>
    </source>
</evidence>
<keyword evidence="13" id="KW-0998">Cell outer membrane</keyword>
<evidence type="ECO:0000256" key="1">
    <source>
        <dbReference type="ARBA" id="ARBA00004571"/>
    </source>
</evidence>
<dbReference type="EMBL" id="QEOB01000001">
    <property type="protein sequence ID" value="PVX98042.1"/>
    <property type="molecule type" value="Genomic_DNA"/>
</dbReference>
<keyword evidence="10" id="KW-0626">Porin</keyword>
<dbReference type="PANTHER" id="PTHR33619:SF3">
    <property type="entry name" value="POLYSACCHARIDE EXPORT PROTEIN GFCE-RELATED"/>
    <property type="match status" value="1"/>
</dbReference>
<keyword evidence="12" id="KW-0564">Palmitate</keyword>
<evidence type="ECO:0000256" key="7">
    <source>
        <dbReference type="ARBA" id="ARBA00022729"/>
    </source>
</evidence>
<evidence type="ECO:0000256" key="9">
    <source>
        <dbReference type="ARBA" id="ARBA00023065"/>
    </source>
</evidence>
<organism evidence="19 20">
    <name type="scientific">Paraburkholderia unamae</name>
    <dbReference type="NCBI Taxonomy" id="219649"/>
    <lineage>
        <taxon>Bacteria</taxon>
        <taxon>Pseudomonadati</taxon>
        <taxon>Pseudomonadota</taxon>
        <taxon>Betaproteobacteria</taxon>
        <taxon>Burkholderiales</taxon>
        <taxon>Burkholderiaceae</taxon>
        <taxon>Paraburkholderia</taxon>
    </lineage>
</organism>
<feature type="domain" description="SLBB" evidence="18">
    <location>
        <begin position="229"/>
        <end position="306"/>
    </location>
</feature>
<accession>A0ABX5KWU3</accession>
<dbReference type="Proteomes" id="UP000245712">
    <property type="component" value="Unassembled WGS sequence"/>
</dbReference>
<keyword evidence="7" id="KW-0732">Signal</keyword>
<dbReference type="Gene3D" id="3.30.1950.10">
    <property type="entry name" value="wza like domain"/>
    <property type="match status" value="1"/>
</dbReference>
<keyword evidence="9" id="KW-0406">Ion transport</keyword>
<proteinExistence type="inferred from homology"/>
<keyword evidence="6 16" id="KW-0812">Transmembrane</keyword>
<keyword evidence="3" id="KW-0813">Transport</keyword>
<evidence type="ECO:0000256" key="8">
    <source>
        <dbReference type="ARBA" id="ARBA00023047"/>
    </source>
</evidence>
<feature type="compositionally biased region" description="Polar residues" evidence="15">
    <location>
        <begin position="163"/>
        <end position="174"/>
    </location>
</feature>
<dbReference type="Gene3D" id="3.10.560.10">
    <property type="entry name" value="Outer membrane lipoprotein wza domain like"/>
    <property type="match status" value="2"/>
</dbReference>
<evidence type="ECO:0000256" key="12">
    <source>
        <dbReference type="ARBA" id="ARBA00023139"/>
    </source>
</evidence>
<keyword evidence="20" id="KW-1185">Reference proteome</keyword>
<keyword evidence="16" id="KW-1133">Transmembrane helix</keyword>
<dbReference type="InterPro" id="IPR049712">
    <property type="entry name" value="Poly_export"/>
</dbReference>
<feature type="domain" description="SLBB" evidence="18">
    <location>
        <begin position="313"/>
        <end position="395"/>
    </location>
</feature>
<dbReference type="Pfam" id="PF22461">
    <property type="entry name" value="SLBB_2"/>
    <property type="match status" value="2"/>
</dbReference>
<dbReference type="InterPro" id="IPR054765">
    <property type="entry name" value="SLBB_dom"/>
</dbReference>
<evidence type="ECO:0000259" key="17">
    <source>
        <dbReference type="Pfam" id="PF02563"/>
    </source>
</evidence>
<evidence type="ECO:0000313" key="20">
    <source>
        <dbReference type="Proteomes" id="UP000245712"/>
    </source>
</evidence>
<protein>
    <submittedName>
        <fullName evidence="19">Polysaccharide export outer membrane protein</fullName>
    </submittedName>
</protein>
<evidence type="ECO:0000313" key="19">
    <source>
        <dbReference type="EMBL" id="PVX98042.1"/>
    </source>
</evidence>
<evidence type="ECO:0000256" key="13">
    <source>
        <dbReference type="ARBA" id="ARBA00023237"/>
    </source>
</evidence>
<evidence type="ECO:0000256" key="5">
    <source>
        <dbReference type="ARBA" id="ARBA00022597"/>
    </source>
</evidence>
<name>A0ABX5KWU3_9BURK</name>
<keyword evidence="8" id="KW-0625">Polysaccharide transport</keyword>
<dbReference type="InterPro" id="IPR003715">
    <property type="entry name" value="Poly_export_N"/>
</dbReference>
<evidence type="ECO:0000256" key="3">
    <source>
        <dbReference type="ARBA" id="ARBA00022448"/>
    </source>
</evidence>
<gene>
    <name evidence="19" type="ORF">C7402_101760</name>
</gene>
<reference evidence="19 20" key="1">
    <citation type="submission" date="2018-05" db="EMBL/GenBank/DDBJ databases">
        <title>Genomic Encyclopedia of Type Strains, Phase IV (KMG-V): Genome sequencing to study the core and pangenomes of soil and plant-associated prokaryotes.</title>
        <authorList>
            <person name="Whitman W."/>
        </authorList>
    </citation>
    <scope>NUCLEOTIDE SEQUENCE [LARGE SCALE GENOMIC DNA]</scope>
    <source>
        <strain evidence="19 20">SCZa-39</strain>
    </source>
</reference>
<evidence type="ECO:0000256" key="10">
    <source>
        <dbReference type="ARBA" id="ARBA00023114"/>
    </source>
</evidence>
<evidence type="ECO:0000256" key="2">
    <source>
        <dbReference type="ARBA" id="ARBA00009450"/>
    </source>
</evidence>
<dbReference type="Pfam" id="PF02563">
    <property type="entry name" value="Poly_export"/>
    <property type="match status" value="1"/>
</dbReference>
<keyword evidence="4" id="KW-1134">Transmembrane beta strand</keyword>
<feature type="region of interest" description="Disordered" evidence="15">
    <location>
        <begin position="151"/>
        <end position="174"/>
    </location>
</feature>
<evidence type="ECO:0000259" key="18">
    <source>
        <dbReference type="Pfam" id="PF22461"/>
    </source>
</evidence>